<evidence type="ECO:0000313" key="2">
    <source>
        <dbReference type="Proteomes" id="UP000053257"/>
    </source>
</evidence>
<dbReference type="Gene3D" id="3.40.50.300">
    <property type="entry name" value="P-loop containing nucleotide triphosphate hydrolases"/>
    <property type="match status" value="1"/>
</dbReference>
<dbReference type="InterPro" id="IPR027417">
    <property type="entry name" value="P-loop_NTPase"/>
</dbReference>
<dbReference type="PANTHER" id="PTHR42957:SF1">
    <property type="entry name" value="HELICASE MJ1565-RELATED"/>
    <property type="match status" value="1"/>
</dbReference>
<dbReference type="STRING" id="745531.A0A0C3NV45"/>
<accession>A0A0C3NV45</accession>
<protein>
    <submittedName>
        <fullName evidence="1">Uncharacterized protein</fullName>
    </submittedName>
</protein>
<dbReference type="OrthoDB" id="2316594at2759"/>
<dbReference type="SUPFAM" id="SSF52540">
    <property type="entry name" value="P-loop containing nucleoside triphosphate hydrolases"/>
    <property type="match status" value="1"/>
</dbReference>
<keyword evidence="2" id="KW-1185">Reference proteome</keyword>
<dbReference type="AlphaFoldDB" id="A0A0C3NV45"/>
<reference evidence="1 2" key="1">
    <citation type="journal article" date="2014" name="PLoS Genet.">
        <title>Analysis of the Phlebiopsis gigantea genome, transcriptome and secretome provides insight into its pioneer colonization strategies of wood.</title>
        <authorList>
            <person name="Hori C."/>
            <person name="Ishida T."/>
            <person name="Igarashi K."/>
            <person name="Samejima M."/>
            <person name="Suzuki H."/>
            <person name="Master E."/>
            <person name="Ferreira P."/>
            <person name="Ruiz-Duenas F.J."/>
            <person name="Held B."/>
            <person name="Canessa P."/>
            <person name="Larrondo L.F."/>
            <person name="Schmoll M."/>
            <person name="Druzhinina I.S."/>
            <person name="Kubicek C.P."/>
            <person name="Gaskell J.A."/>
            <person name="Kersten P."/>
            <person name="St John F."/>
            <person name="Glasner J."/>
            <person name="Sabat G."/>
            <person name="Splinter BonDurant S."/>
            <person name="Syed K."/>
            <person name="Yadav J."/>
            <person name="Mgbeahuruike A.C."/>
            <person name="Kovalchuk A."/>
            <person name="Asiegbu F.O."/>
            <person name="Lackner G."/>
            <person name="Hoffmeister D."/>
            <person name="Rencoret J."/>
            <person name="Gutierrez A."/>
            <person name="Sun H."/>
            <person name="Lindquist E."/>
            <person name="Barry K."/>
            <person name="Riley R."/>
            <person name="Grigoriev I.V."/>
            <person name="Henrissat B."/>
            <person name="Kues U."/>
            <person name="Berka R.M."/>
            <person name="Martinez A.T."/>
            <person name="Covert S.F."/>
            <person name="Blanchette R.A."/>
            <person name="Cullen D."/>
        </authorList>
    </citation>
    <scope>NUCLEOTIDE SEQUENCE [LARGE SCALE GENOMIC DNA]</scope>
    <source>
        <strain evidence="1 2">11061_1 CR5-6</strain>
    </source>
</reference>
<sequence length="440" mass="48291">HQLRTAPIFTRDVLESDMRLIFPQRGLLGSAISDIDSGSVDTPSEDSRVYVNTNTPFSAVVCGVQGSGKSHTTSVLLESMLIPGLPRIGTLPTALSGLVLHFGEGGSACQPSEAAWLSCPGGDTFAAPRVVVYVSSSSLQTMRAMYAKVSPNIVVEPLLFRKTELDAQAFLSLMAVHGSPESAPLYVQTILSILRELGEGYTYDKFMHELDIRKRDLVPQQKIMLKQRMELLESFLDRKKHRGTEAPRFASGQLTIVDLTDPFIDSNSACGYFEIMTRLFVRARVESGKVLVVDEAHKYLGANKGMSGLTKELLSLVRQLRHQGTRVIISTQEPTVIPPVLIDLCGVLILHRFSSPSWLEHVAKHVSADMSTKDALDRIVRLETGQAIILAPSGLSTIKVAQDTAEQKTVINQLGRRWMLVKTRRRVTKDGGASILSVQT</sequence>
<dbReference type="HOGENOM" id="CLU_015256_4_0_1"/>
<dbReference type="Proteomes" id="UP000053257">
    <property type="component" value="Unassembled WGS sequence"/>
</dbReference>
<name>A0A0C3NV45_PHLG1</name>
<feature type="non-terminal residue" evidence="1">
    <location>
        <position position="1"/>
    </location>
</feature>
<dbReference type="InterPro" id="IPR008571">
    <property type="entry name" value="HerA-like"/>
</dbReference>
<organism evidence="1 2">
    <name type="scientific">Phlebiopsis gigantea (strain 11061_1 CR5-6)</name>
    <name type="common">White-rot fungus</name>
    <name type="synonym">Peniophora gigantea</name>
    <dbReference type="NCBI Taxonomy" id="745531"/>
    <lineage>
        <taxon>Eukaryota</taxon>
        <taxon>Fungi</taxon>
        <taxon>Dikarya</taxon>
        <taxon>Basidiomycota</taxon>
        <taxon>Agaricomycotina</taxon>
        <taxon>Agaricomycetes</taxon>
        <taxon>Polyporales</taxon>
        <taxon>Phanerochaetaceae</taxon>
        <taxon>Phlebiopsis</taxon>
    </lineage>
</organism>
<proteinExistence type="predicted"/>
<gene>
    <name evidence="1" type="ORF">PHLGIDRAFT_68059</name>
</gene>
<dbReference type="PANTHER" id="PTHR42957">
    <property type="entry name" value="HELICASE MJ1565-RELATED"/>
    <property type="match status" value="1"/>
</dbReference>
<dbReference type="EMBL" id="KN840469">
    <property type="protein sequence ID" value="KIP09214.1"/>
    <property type="molecule type" value="Genomic_DNA"/>
</dbReference>
<evidence type="ECO:0000313" key="1">
    <source>
        <dbReference type="EMBL" id="KIP09214.1"/>
    </source>
</evidence>